<dbReference type="Proteomes" id="UP000317835">
    <property type="component" value="Chromosome"/>
</dbReference>
<dbReference type="InterPro" id="IPR038056">
    <property type="entry name" value="YjbR-like_sf"/>
</dbReference>
<accession>A0A518GUG3</accession>
<dbReference type="KEGG" id="tpla:ElP_00530"/>
<dbReference type="AlphaFoldDB" id="A0A518GUG3"/>
<keyword evidence="2" id="KW-1185">Reference proteome</keyword>
<evidence type="ECO:0008006" key="3">
    <source>
        <dbReference type="Google" id="ProtNLM"/>
    </source>
</evidence>
<evidence type="ECO:0000313" key="2">
    <source>
        <dbReference type="Proteomes" id="UP000317835"/>
    </source>
</evidence>
<dbReference type="Pfam" id="PF04237">
    <property type="entry name" value="YjbR"/>
    <property type="match status" value="1"/>
</dbReference>
<organism evidence="1 2">
    <name type="scientific">Tautonia plasticadhaerens</name>
    <dbReference type="NCBI Taxonomy" id="2527974"/>
    <lineage>
        <taxon>Bacteria</taxon>
        <taxon>Pseudomonadati</taxon>
        <taxon>Planctomycetota</taxon>
        <taxon>Planctomycetia</taxon>
        <taxon>Isosphaerales</taxon>
        <taxon>Isosphaeraceae</taxon>
        <taxon>Tautonia</taxon>
    </lineage>
</organism>
<protein>
    <recommendedName>
        <fullName evidence="3">YjbR protein</fullName>
    </recommendedName>
</protein>
<dbReference type="SUPFAM" id="SSF142906">
    <property type="entry name" value="YjbR-like"/>
    <property type="match status" value="1"/>
</dbReference>
<name>A0A518GUG3_9BACT</name>
<dbReference type="EMBL" id="CP036426">
    <property type="protein sequence ID" value="QDV32230.1"/>
    <property type="molecule type" value="Genomic_DNA"/>
</dbReference>
<reference evidence="1 2" key="1">
    <citation type="submission" date="2019-02" db="EMBL/GenBank/DDBJ databases">
        <title>Deep-cultivation of Planctomycetes and their phenomic and genomic characterization uncovers novel biology.</title>
        <authorList>
            <person name="Wiegand S."/>
            <person name="Jogler M."/>
            <person name="Boedeker C."/>
            <person name="Pinto D."/>
            <person name="Vollmers J."/>
            <person name="Rivas-Marin E."/>
            <person name="Kohn T."/>
            <person name="Peeters S.H."/>
            <person name="Heuer A."/>
            <person name="Rast P."/>
            <person name="Oberbeckmann S."/>
            <person name="Bunk B."/>
            <person name="Jeske O."/>
            <person name="Meyerdierks A."/>
            <person name="Storesund J.E."/>
            <person name="Kallscheuer N."/>
            <person name="Luecker S."/>
            <person name="Lage O.M."/>
            <person name="Pohl T."/>
            <person name="Merkel B.J."/>
            <person name="Hornburger P."/>
            <person name="Mueller R.-W."/>
            <person name="Bruemmer F."/>
            <person name="Labrenz M."/>
            <person name="Spormann A.M."/>
            <person name="Op den Camp H."/>
            <person name="Overmann J."/>
            <person name="Amann R."/>
            <person name="Jetten M.S.M."/>
            <person name="Mascher T."/>
            <person name="Medema M.H."/>
            <person name="Devos D.P."/>
            <person name="Kaster A.-K."/>
            <person name="Ovreas L."/>
            <person name="Rohde M."/>
            <person name="Galperin M.Y."/>
            <person name="Jogler C."/>
        </authorList>
    </citation>
    <scope>NUCLEOTIDE SEQUENCE [LARGE SCALE GENOMIC DNA]</scope>
    <source>
        <strain evidence="1 2">ElP</strain>
    </source>
</reference>
<dbReference type="InterPro" id="IPR058532">
    <property type="entry name" value="YjbR/MT2646/Rv2570-like"/>
</dbReference>
<gene>
    <name evidence="1" type="ORF">ElP_00530</name>
</gene>
<dbReference type="OrthoDB" id="277063at2"/>
<dbReference type="Gene3D" id="3.90.1150.30">
    <property type="match status" value="1"/>
</dbReference>
<dbReference type="RefSeq" id="WP_145266156.1">
    <property type="nucleotide sequence ID" value="NZ_CP036426.1"/>
</dbReference>
<sequence>MTANDFRELALGFDDAEESAHMGAADFRVGGRIFATLAHEPLGFGNLMLSPELQQSLIAEAPGVFLPVSGGWGRQGATHLRLAEATPEQLLKGLQLAWNLRVQKNAKSRKPRGKRKP</sequence>
<proteinExistence type="predicted"/>
<evidence type="ECO:0000313" key="1">
    <source>
        <dbReference type="EMBL" id="QDV32230.1"/>
    </source>
</evidence>